<dbReference type="STRING" id="187868.SAMN05192589_107122"/>
<feature type="transmembrane region" description="Helical" evidence="1">
    <location>
        <begin position="46"/>
        <end position="69"/>
    </location>
</feature>
<protein>
    <submittedName>
        <fullName evidence="2">Uncharacterized protein</fullName>
    </submittedName>
</protein>
<dbReference type="AlphaFoldDB" id="A0A1G6VTT2"/>
<keyword evidence="1" id="KW-0812">Transmembrane</keyword>
<feature type="transmembrane region" description="Helical" evidence="1">
    <location>
        <begin position="89"/>
        <end position="110"/>
    </location>
</feature>
<keyword evidence="1" id="KW-0472">Membrane</keyword>
<gene>
    <name evidence="2" type="ORF">SAMN05192589_107122</name>
</gene>
<keyword evidence="1" id="KW-1133">Transmembrane helix</keyword>
<keyword evidence="3" id="KW-1185">Reference proteome</keyword>
<dbReference type="EMBL" id="FMZC01000007">
    <property type="protein sequence ID" value="SDD56397.1"/>
    <property type="molecule type" value="Genomic_DNA"/>
</dbReference>
<organism evidence="2 3">
    <name type="scientific">Paracidovorax valerianellae</name>
    <dbReference type="NCBI Taxonomy" id="187868"/>
    <lineage>
        <taxon>Bacteria</taxon>
        <taxon>Pseudomonadati</taxon>
        <taxon>Pseudomonadota</taxon>
        <taxon>Betaproteobacteria</taxon>
        <taxon>Burkholderiales</taxon>
        <taxon>Comamonadaceae</taxon>
        <taxon>Paracidovorax</taxon>
    </lineage>
</organism>
<evidence type="ECO:0000256" key="1">
    <source>
        <dbReference type="SAM" id="Phobius"/>
    </source>
</evidence>
<evidence type="ECO:0000313" key="2">
    <source>
        <dbReference type="EMBL" id="SDD56397.1"/>
    </source>
</evidence>
<feature type="transmembrane region" description="Helical" evidence="1">
    <location>
        <begin position="12"/>
        <end position="34"/>
    </location>
</feature>
<sequence length="160" mass="17526">MFDVQLIRKTLVWGIPLYLGLMVGSLLMVTYIIVPAIVGIAHRVPVVRIAPTAQVAPFIAIFCLLGLVVSSMRAVPCSDALIKPFERAFIASIVAGGLSMLLIPVTAAVVRFNMPSLGYSICGDLQGHPTLWFTDWVRDPAWCVKDKSLEWVFEQAAIKN</sequence>
<proteinExistence type="predicted"/>
<name>A0A1G6VTT2_9BURK</name>
<dbReference type="OrthoDB" id="8811685at2"/>
<dbReference type="RefSeq" id="WP_092744161.1">
    <property type="nucleotide sequence ID" value="NZ_FMZC01000007.1"/>
</dbReference>
<evidence type="ECO:0000313" key="3">
    <source>
        <dbReference type="Proteomes" id="UP000198781"/>
    </source>
</evidence>
<dbReference type="Proteomes" id="UP000198781">
    <property type="component" value="Unassembled WGS sequence"/>
</dbReference>
<reference evidence="2 3" key="1">
    <citation type="submission" date="2016-10" db="EMBL/GenBank/DDBJ databases">
        <authorList>
            <person name="de Groot N.N."/>
        </authorList>
    </citation>
    <scope>NUCLEOTIDE SEQUENCE [LARGE SCALE GENOMIC DNA]</scope>
    <source>
        <strain evidence="2 3">DSM 16619</strain>
    </source>
</reference>
<accession>A0A1G6VTT2</accession>